<dbReference type="SMART" id="SM00460">
    <property type="entry name" value="TGc"/>
    <property type="match status" value="1"/>
</dbReference>
<sequence>MRLSIEAVLDYHMEEPVDVLLTIEAAPLPDQIIIEDSLTVEGSGPLRTVAGEDDIGRRTWMHAEGSWRATYRGVFDVTRDVPALETLKVAHRRDLPAEVIPYLWPSRYCESDQFGTFAEREFGEYEGGEKVQAIADWIYEHTDYIRGSSDSTTTAKDTFVERQGVCRDFAHLMATLSRASGIPARVVSAYAWQLDPPDFHAVVEVYLEKGWHLVDATRLAPVEGLVRMAVGRDALDIAFMTVFGGCQLIEQRVSVERLD</sequence>
<dbReference type="PANTHER" id="PTHR33490">
    <property type="entry name" value="BLR5614 PROTEIN-RELATED"/>
    <property type="match status" value="1"/>
</dbReference>
<reference evidence="2 3" key="1">
    <citation type="submission" date="2019-07" db="EMBL/GenBank/DDBJ databases">
        <title>Sphingomonas solaris sp. nov., isolated from a solar panel from Boston, Massachusetts.</title>
        <authorList>
            <person name="Tanner K."/>
            <person name="Pascual J."/>
            <person name="Mancuso C."/>
            <person name="Pereto J."/>
            <person name="Khalil A."/>
            <person name="Vilanova C."/>
        </authorList>
    </citation>
    <scope>NUCLEOTIDE SEQUENCE [LARGE SCALE GENOMIC DNA]</scope>
    <source>
        <strain evidence="2 3">R4DWN</strain>
    </source>
</reference>
<comment type="caution">
    <text evidence="2">The sequence shown here is derived from an EMBL/GenBank/DDBJ whole genome shotgun (WGS) entry which is preliminary data.</text>
</comment>
<evidence type="ECO:0000313" key="3">
    <source>
        <dbReference type="Proteomes" id="UP000318681"/>
    </source>
</evidence>
<dbReference type="Gene3D" id="3.10.620.30">
    <property type="match status" value="1"/>
</dbReference>
<dbReference type="Pfam" id="PF01841">
    <property type="entry name" value="Transglut_core"/>
    <property type="match status" value="1"/>
</dbReference>
<evidence type="ECO:0000313" key="2">
    <source>
        <dbReference type="EMBL" id="TVV72630.1"/>
    </source>
</evidence>
<dbReference type="InterPro" id="IPR038765">
    <property type="entry name" value="Papain-like_cys_pep_sf"/>
</dbReference>
<dbReference type="Gene3D" id="2.60.40.2250">
    <property type="match status" value="1"/>
</dbReference>
<proteinExistence type="predicted"/>
<accession>A0A558QZR2</accession>
<dbReference type="InterPro" id="IPR002931">
    <property type="entry name" value="Transglutaminase-like"/>
</dbReference>
<evidence type="ECO:0000259" key="1">
    <source>
        <dbReference type="SMART" id="SM00460"/>
    </source>
</evidence>
<feature type="domain" description="Transglutaminase-like" evidence="1">
    <location>
        <begin position="158"/>
        <end position="218"/>
    </location>
</feature>
<name>A0A558QZR2_9SPHN</name>
<dbReference type="Proteomes" id="UP000318681">
    <property type="component" value="Unassembled WGS sequence"/>
</dbReference>
<dbReference type="SUPFAM" id="SSF54001">
    <property type="entry name" value="Cysteine proteinases"/>
    <property type="match status" value="1"/>
</dbReference>
<dbReference type="RefSeq" id="WP_145153132.1">
    <property type="nucleotide sequence ID" value="NZ_VNIM01000060.1"/>
</dbReference>
<keyword evidence="3" id="KW-1185">Reference proteome</keyword>
<dbReference type="PANTHER" id="PTHR33490:SF12">
    <property type="entry name" value="BLL5557 PROTEIN"/>
    <property type="match status" value="1"/>
</dbReference>
<gene>
    <name evidence="2" type="ORF">FOY91_13975</name>
</gene>
<dbReference type="AlphaFoldDB" id="A0A558QZR2"/>
<dbReference type="EMBL" id="VNIM01000060">
    <property type="protein sequence ID" value="TVV72630.1"/>
    <property type="molecule type" value="Genomic_DNA"/>
</dbReference>
<organism evidence="2 3">
    <name type="scientific">Alterirhizorhabdus solaris</name>
    <dbReference type="NCBI Taxonomy" id="2529389"/>
    <lineage>
        <taxon>Bacteria</taxon>
        <taxon>Pseudomonadati</taxon>
        <taxon>Pseudomonadota</taxon>
        <taxon>Alphaproteobacteria</taxon>
        <taxon>Sphingomonadales</taxon>
        <taxon>Rhizorhabdaceae</taxon>
        <taxon>Alterirhizorhabdus</taxon>
    </lineage>
</organism>
<protein>
    <submittedName>
        <fullName evidence="2">Transglutaminase family protein</fullName>
    </submittedName>
</protein>
<dbReference type="OrthoDB" id="5438043at2"/>